<dbReference type="PANTHER" id="PTHR10663">
    <property type="entry name" value="GUANYL-NUCLEOTIDE EXCHANGE FACTOR"/>
    <property type="match status" value="1"/>
</dbReference>
<dbReference type="SUPFAM" id="SSF48371">
    <property type="entry name" value="ARM repeat"/>
    <property type="match status" value="1"/>
</dbReference>
<dbReference type="Pfam" id="PF12783">
    <property type="entry name" value="Sec7-like_HUS"/>
    <property type="match status" value="1"/>
</dbReference>
<keyword evidence="2" id="KW-0813">Transport</keyword>
<dbReference type="InterPro" id="IPR016024">
    <property type="entry name" value="ARM-type_fold"/>
</dbReference>
<evidence type="ECO:0000256" key="1">
    <source>
        <dbReference type="ARBA" id="ARBA00008144"/>
    </source>
</evidence>
<dbReference type="Proteomes" id="UP000245119">
    <property type="component" value="Linkage Group LG9"/>
</dbReference>
<name>A0A2T7NV61_POMCA</name>
<proteinExistence type="inferred from homology"/>
<organism evidence="6 7">
    <name type="scientific">Pomacea canaliculata</name>
    <name type="common">Golden apple snail</name>
    <dbReference type="NCBI Taxonomy" id="400727"/>
    <lineage>
        <taxon>Eukaryota</taxon>
        <taxon>Metazoa</taxon>
        <taxon>Spiralia</taxon>
        <taxon>Lophotrochozoa</taxon>
        <taxon>Mollusca</taxon>
        <taxon>Gastropoda</taxon>
        <taxon>Caenogastropoda</taxon>
        <taxon>Architaenioglossa</taxon>
        <taxon>Ampullarioidea</taxon>
        <taxon>Ampullariidae</taxon>
        <taxon>Pomacea</taxon>
    </lineage>
</organism>
<evidence type="ECO:0000313" key="7">
    <source>
        <dbReference type="Proteomes" id="UP000245119"/>
    </source>
</evidence>
<dbReference type="PANTHER" id="PTHR10663:SF333">
    <property type="entry name" value="PROTEIN MON2 HOMOLOG"/>
    <property type="match status" value="1"/>
</dbReference>
<evidence type="ECO:0000259" key="4">
    <source>
        <dbReference type="Pfam" id="PF12783"/>
    </source>
</evidence>
<dbReference type="InterPro" id="IPR032691">
    <property type="entry name" value="Mon2/Sec7/BIG1-like_HUS"/>
</dbReference>
<sequence length="800" mass="87339">MAAGIKASPEAAKKLLDSLQNDLRLLSTESKRKHPEVKESAEMIQLKLRTISAKHEGNVIAGLVPASSEIVQPFVLGCETKNPKLLQVCLTCVQRLVSYEAISTSAAERIINMLWSLMESGLEELKLLQTAILLLTTNSVVQHDALAKALVLCFRLHFTKDSTTINTAAATIKQLVSAILDRVVAEDKIPTTEPSEPLNFEELKAGSKSPPKSLRPCAGDAYLLFQDLCQLVNADQPFWLTGMTEMTRTFGLELLESVLTSYPVIFSLHPEFSFLLKEKVCPLVIKLFSPSLKYRQGLPPPPSPAPVEKPFFPIVMRLLRIVGILIKNFYSLLITECEIFLSLLVKFLEPEKPTWQRCLALEVLHKLSVQPELLKCFCQCYDMKQHSTKIFRDIVNALGAFIQSQFMTISGVPTVQSGSKMPDTQGTPPALVAGMPVGGGVSPQPAFMYRGVWIPLVTTIPQGQTRAVFLEMLDKIDAPTIPEGYGVTIAFHCLLELVSSVRILVLGEIEDKSAGGQYKPAAKILLAKTATADKEEDKSVASTGEKELQEELINSSWCGMLAALSLLLDASTDESATEAILKSQESYAMLCGHLGLKMPRDAFITALCKASLPPHYTLTILNVQNNQNPKGVAFNRTPSQDLQAATESVERSQVVAVGTALPTASLPAGAYQGPVMLTAKNIQCMRALLSLAHCHGDILDTAWHLVLTTLQHLVWILGLKPSSGGSLKAGQQISDTSNTVITTAVMADLPVLSAMLSRLFESSQYIEDVALHHLTDALCKLSTESMELAYTNRDSTNENF</sequence>
<dbReference type="AlphaFoldDB" id="A0A2T7NV61"/>
<feature type="domain" description="Mon2/Sec7/BIG1-like HUS" evidence="4">
    <location>
        <begin position="218"/>
        <end position="390"/>
    </location>
</feature>
<keyword evidence="3" id="KW-0653">Protein transport</keyword>
<protein>
    <recommendedName>
        <fullName evidence="8">Protein MON2 homolog</fullName>
    </recommendedName>
</protein>
<evidence type="ECO:0000313" key="6">
    <source>
        <dbReference type="EMBL" id="PVD25067.1"/>
    </source>
</evidence>
<feature type="domain" description="Mon2/Sec7/BIG1-like dimerisation and cyclophilin-binding" evidence="5">
    <location>
        <begin position="11"/>
        <end position="187"/>
    </location>
</feature>
<accession>A0A2T7NV61</accession>
<dbReference type="OrthoDB" id="294853at2759"/>
<dbReference type="STRING" id="400727.A0A2T7NV61"/>
<keyword evidence="7" id="KW-1185">Reference proteome</keyword>
<dbReference type="GO" id="GO:0015031">
    <property type="term" value="P:protein transport"/>
    <property type="evidence" value="ECO:0007669"/>
    <property type="project" value="UniProtKB-KW"/>
</dbReference>
<reference evidence="6 7" key="1">
    <citation type="submission" date="2018-04" db="EMBL/GenBank/DDBJ databases">
        <title>The genome of golden apple snail Pomacea canaliculata provides insight into stress tolerance and invasive adaptation.</title>
        <authorList>
            <person name="Liu C."/>
            <person name="Liu B."/>
            <person name="Ren Y."/>
            <person name="Zhang Y."/>
            <person name="Wang H."/>
            <person name="Li S."/>
            <person name="Jiang F."/>
            <person name="Yin L."/>
            <person name="Zhang G."/>
            <person name="Qian W."/>
            <person name="Fan W."/>
        </authorList>
    </citation>
    <scope>NUCLEOTIDE SEQUENCE [LARGE SCALE GENOMIC DNA]</scope>
    <source>
        <strain evidence="6">SZHN2017</strain>
        <tissue evidence="6">Muscle</tissue>
    </source>
</reference>
<comment type="caution">
    <text evidence="6">The sequence shown here is derived from an EMBL/GenBank/DDBJ whole genome shotgun (WGS) entry which is preliminary data.</text>
</comment>
<evidence type="ECO:0000256" key="2">
    <source>
        <dbReference type="ARBA" id="ARBA00022448"/>
    </source>
</evidence>
<evidence type="ECO:0008006" key="8">
    <source>
        <dbReference type="Google" id="ProtNLM"/>
    </source>
</evidence>
<evidence type="ECO:0000259" key="5">
    <source>
        <dbReference type="Pfam" id="PF16213"/>
    </source>
</evidence>
<dbReference type="InterPro" id="IPR032629">
    <property type="entry name" value="DCB_dom"/>
</dbReference>
<dbReference type="Pfam" id="PF16213">
    <property type="entry name" value="DCB"/>
    <property type="match status" value="1"/>
</dbReference>
<dbReference type="EMBL" id="PZQS01000009">
    <property type="protein sequence ID" value="PVD25067.1"/>
    <property type="molecule type" value="Genomic_DNA"/>
</dbReference>
<gene>
    <name evidence="6" type="ORF">C0Q70_15565</name>
</gene>
<comment type="similarity">
    <text evidence="1">Belongs to the MON2 family.</text>
</comment>
<evidence type="ECO:0000256" key="3">
    <source>
        <dbReference type="ARBA" id="ARBA00022927"/>
    </source>
</evidence>